<feature type="compositionally biased region" description="Basic and acidic residues" evidence="1">
    <location>
        <begin position="89"/>
        <end position="99"/>
    </location>
</feature>
<name>A0ABQ8RXP5_PERAM</name>
<comment type="caution">
    <text evidence="3">The sequence shown here is derived from an EMBL/GenBank/DDBJ whole genome shotgun (WGS) entry which is preliminary data.</text>
</comment>
<gene>
    <name evidence="3" type="ORF">ANN_27265</name>
</gene>
<dbReference type="Pfam" id="PF13843">
    <property type="entry name" value="DDE_Tnp_1_7"/>
    <property type="match status" value="1"/>
</dbReference>
<feature type="domain" description="PiggyBac transposable element-derived protein" evidence="2">
    <location>
        <begin position="168"/>
        <end position="262"/>
    </location>
</feature>
<dbReference type="InterPro" id="IPR029526">
    <property type="entry name" value="PGBD"/>
</dbReference>
<dbReference type="PANTHER" id="PTHR46599">
    <property type="entry name" value="PIGGYBAC TRANSPOSABLE ELEMENT-DERIVED PROTEIN 4"/>
    <property type="match status" value="1"/>
</dbReference>
<evidence type="ECO:0000259" key="2">
    <source>
        <dbReference type="Pfam" id="PF13843"/>
    </source>
</evidence>
<evidence type="ECO:0000256" key="1">
    <source>
        <dbReference type="SAM" id="MobiDB-lite"/>
    </source>
</evidence>
<dbReference type="PANTHER" id="PTHR46599:SF3">
    <property type="entry name" value="PIGGYBAC TRANSPOSABLE ELEMENT-DERIVED PROTEIN 4"/>
    <property type="match status" value="1"/>
</dbReference>
<keyword evidence="4" id="KW-1185">Reference proteome</keyword>
<reference evidence="3 4" key="1">
    <citation type="journal article" date="2022" name="Allergy">
        <title>Genome assembly and annotation of Periplaneta americana reveal a comprehensive cockroach allergen profile.</title>
        <authorList>
            <person name="Wang L."/>
            <person name="Xiong Q."/>
            <person name="Saelim N."/>
            <person name="Wang L."/>
            <person name="Nong W."/>
            <person name="Wan A.T."/>
            <person name="Shi M."/>
            <person name="Liu X."/>
            <person name="Cao Q."/>
            <person name="Hui J.H.L."/>
            <person name="Sookrung N."/>
            <person name="Leung T.F."/>
            <person name="Tungtrongchitr A."/>
            <person name="Tsui S.K.W."/>
        </authorList>
    </citation>
    <scope>NUCLEOTIDE SEQUENCE [LARGE SCALE GENOMIC DNA]</scope>
    <source>
        <strain evidence="3">PWHHKU_190912</strain>
    </source>
</reference>
<accession>A0ABQ8RXP5</accession>
<dbReference type="Proteomes" id="UP001148838">
    <property type="component" value="Unassembled WGS sequence"/>
</dbReference>
<protein>
    <recommendedName>
        <fullName evidence="2">PiggyBac transposable element-derived protein domain-containing protein</fullName>
    </recommendedName>
</protein>
<sequence>MLDEGIDCYEDHSKSNALQNRQQHNQIPQKRVTTRKLCFSPHNLSQNISSITQMHSMDLESRQSRQIVGWLDEEDEQEIIQGESEDVDDHISKSEHNTDTEQEQGQVAESSDDDCDDNAPLSQFTTYKGKDGTSWRKSVPPRNVKTRACNIVTHLPGCNGQARQAKLPLETWSCLIDDNIIDDIVKYTNIYIRSIQNNFVRKRHTSITDQTEIKALFGLLYFAGALRSAKLNAKDLWTTDGTGIPLFPATMGINRFFFLLRTNHPPIISEGTGSWIGEKSFDSSVDIEEFAFGNQIHYSKNEWCVGTNPTKTETNEYVLKLM</sequence>
<dbReference type="EMBL" id="JAJSOF020000040">
    <property type="protein sequence ID" value="KAJ4426451.1"/>
    <property type="molecule type" value="Genomic_DNA"/>
</dbReference>
<feature type="region of interest" description="Disordered" evidence="1">
    <location>
        <begin position="82"/>
        <end position="140"/>
    </location>
</feature>
<proteinExistence type="predicted"/>
<evidence type="ECO:0000313" key="4">
    <source>
        <dbReference type="Proteomes" id="UP001148838"/>
    </source>
</evidence>
<evidence type="ECO:0000313" key="3">
    <source>
        <dbReference type="EMBL" id="KAJ4426451.1"/>
    </source>
</evidence>
<organism evidence="3 4">
    <name type="scientific">Periplaneta americana</name>
    <name type="common">American cockroach</name>
    <name type="synonym">Blatta americana</name>
    <dbReference type="NCBI Taxonomy" id="6978"/>
    <lineage>
        <taxon>Eukaryota</taxon>
        <taxon>Metazoa</taxon>
        <taxon>Ecdysozoa</taxon>
        <taxon>Arthropoda</taxon>
        <taxon>Hexapoda</taxon>
        <taxon>Insecta</taxon>
        <taxon>Pterygota</taxon>
        <taxon>Neoptera</taxon>
        <taxon>Polyneoptera</taxon>
        <taxon>Dictyoptera</taxon>
        <taxon>Blattodea</taxon>
        <taxon>Blattoidea</taxon>
        <taxon>Blattidae</taxon>
        <taxon>Blattinae</taxon>
        <taxon>Periplaneta</taxon>
    </lineage>
</organism>